<keyword evidence="1" id="KW-0472">Membrane</keyword>
<feature type="transmembrane region" description="Helical" evidence="1">
    <location>
        <begin position="18"/>
        <end position="40"/>
    </location>
</feature>
<accession>A0A512PA91</accession>
<evidence type="ECO:0008006" key="4">
    <source>
        <dbReference type="Google" id="ProtNLM"/>
    </source>
</evidence>
<reference evidence="2 3" key="1">
    <citation type="submission" date="2019-07" db="EMBL/GenBank/DDBJ databases">
        <title>Whole genome shotgun sequence of Cellulomonas soli NBRC 109434.</title>
        <authorList>
            <person name="Hosoyama A."/>
            <person name="Uohara A."/>
            <person name="Ohji S."/>
            <person name="Ichikawa N."/>
        </authorList>
    </citation>
    <scope>NUCLEOTIDE SEQUENCE [LARGE SCALE GENOMIC DNA]</scope>
    <source>
        <strain evidence="2 3">NBRC 109434</strain>
    </source>
</reference>
<comment type="caution">
    <text evidence="2">The sequence shown here is derived from an EMBL/GenBank/DDBJ whole genome shotgun (WGS) entry which is preliminary data.</text>
</comment>
<evidence type="ECO:0000256" key="1">
    <source>
        <dbReference type="SAM" id="Phobius"/>
    </source>
</evidence>
<dbReference type="AlphaFoldDB" id="A0A512PA91"/>
<dbReference type="OrthoDB" id="36432at2"/>
<proteinExistence type="predicted"/>
<gene>
    <name evidence="2" type="ORF">CSO01_08290</name>
</gene>
<sequence>MPGSGILRRLRTAGDEGVALVLVVGSMLILAMLAFTALAFTVASQKFARYDQDYTSAMGAAQSGVDDYIARLNRLGLYYKDVDCTNLALQGPMDATTNTCGWSDSTEAGWLPVDPTRTGELDAFYHYAVNSSLAESGGPITLTVTGRANGEYRSVESVLRKASSTDYVYYTDYESADPANVQAYPTSNPASAQCGGSVPAGVTPLYWYNNRKAYGCKEITFASGDYLEGTVFSNDSVAAAGPTFTDGFFTANKECENVTASTAVSNWKWCLRNDGGTYSTANFNSVRPQYKAPYYLADTSAVFATLPGCRYYGSTRIVFNSNGTMTVWNKSNGGLGPVATGLGSGEPCGKLSDLTGAGATVNVPTGLVVYVSAAPSSVPARECYSGEIGGPLGSALPLGTKTATTPSTPTGTSASYTYDTNMTETTKYCSEGNVYLEGVLKGRLTVAAAQSIIVTGDLVYAGGLESTSNDMLGLVATNSVEAFHPWMGTYSPVKEASGCTSGCTYKWSASTSGTTNSSVWPRQYSDPTGKTSVSGLQIMGSIQTLNHSFYVQKYADGASLGTLQVNGSIAQRWRGIVGTGSGSVSTTGYLKKYVYDTRLKNAAPPYFPAWTNAQWSQRYFGEVNTPAEVRD</sequence>
<organism evidence="2 3">
    <name type="scientific">Cellulomonas soli</name>
    <dbReference type="NCBI Taxonomy" id="931535"/>
    <lineage>
        <taxon>Bacteria</taxon>
        <taxon>Bacillati</taxon>
        <taxon>Actinomycetota</taxon>
        <taxon>Actinomycetes</taxon>
        <taxon>Micrococcales</taxon>
        <taxon>Cellulomonadaceae</taxon>
        <taxon>Cellulomonas</taxon>
    </lineage>
</organism>
<protein>
    <recommendedName>
        <fullName evidence="4">Type 4 fimbrial biogenesis protein PilX N-terminal domain-containing protein</fullName>
    </recommendedName>
</protein>
<keyword evidence="1" id="KW-0812">Transmembrane</keyword>
<keyword evidence="1" id="KW-1133">Transmembrane helix</keyword>
<name>A0A512PA91_9CELL</name>
<dbReference type="EMBL" id="BKAL01000002">
    <property type="protein sequence ID" value="GEP68114.1"/>
    <property type="molecule type" value="Genomic_DNA"/>
</dbReference>
<evidence type="ECO:0000313" key="2">
    <source>
        <dbReference type="EMBL" id="GEP68114.1"/>
    </source>
</evidence>
<dbReference type="Proteomes" id="UP000321798">
    <property type="component" value="Unassembled WGS sequence"/>
</dbReference>
<evidence type="ECO:0000313" key="3">
    <source>
        <dbReference type="Proteomes" id="UP000321798"/>
    </source>
</evidence>
<keyword evidence="3" id="KW-1185">Reference proteome</keyword>